<comment type="caution">
    <text evidence="2">The sequence shown here is derived from an EMBL/GenBank/DDBJ whole genome shotgun (WGS) entry which is preliminary data.</text>
</comment>
<dbReference type="PATRIC" id="fig|762836.4.peg.4970"/>
<evidence type="ECO:0000256" key="1">
    <source>
        <dbReference type="SAM" id="MobiDB-lite"/>
    </source>
</evidence>
<keyword evidence="3" id="KW-1185">Reference proteome</keyword>
<dbReference type="RefSeq" id="WP_070251710.1">
    <property type="nucleotide sequence ID" value="NZ_LROM01000147.1"/>
</dbReference>
<feature type="compositionally biased region" description="Basic and acidic residues" evidence="1">
    <location>
        <begin position="14"/>
        <end position="23"/>
    </location>
</feature>
<dbReference type="Proteomes" id="UP000175989">
    <property type="component" value="Unassembled WGS sequence"/>
</dbReference>
<proteinExistence type="predicted"/>
<organism evidence="2 3">
    <name type="scientific">Duganella phyllosphaerae</name>
    <dbReference type="NCBI Taxonomy" id="762836"/>
    <lineage>
        <taxon>Bacteria</taxon>
        <taxon>Pseudomonadati</taxon>
        <taxon>Pseudomonadota</taxon>
        <taxon>Betaproteobacteria</taxon>
        <taxon>Burkholderiales</taxon>
        <taxon>Oxalobacteraceae</taxon>
        <taxon>Telluria group</taxon>
        <taxon>Duganella</taxon>
    </lineage>
</organism>
<accession>A0A1E7W8H9</accession>
<dbReference type="EMBL" id="LROM01000147">
    <property type="protein sequence ID" value="OEZ92572.1"/>
    <property type="molecule type" value="Genomic_DNA"/>
</dbReference>
<evidence type="ECO:0000313" key="2">
    <source>
        <dbReference type="EMBL" id="OEZ92572.1"/>
    </source>
</evidence>
<reference evidence="3" key="1">
    <citation type="journal article" date="2016" name="Front. Microbiol.">
        <title>Molecular Keys to the Janthinobacterium and Duganella spp. Interaction with the Plant Pathogen Fusarium graminearum.</title>
        <authorList>
            <person name="Haack F.S."/>
            <person name="Poehlein A."/>
            <person name="Kroger C."/>
            <person name="Voigt C.A."/>
            <person name="Piepenbring M."/>
            <person name="Bode H.B."/>
            <person name="Daniel R."/>
            <person name="Schafer W."/>
            <person name="Streit W.R."/>
        </authorList>
    </citation>
    <scope>NUCLEOTIDE SEQUENCE [LARGE SCALE GENOMIC DNA]</scope>
    <source>
        <strain evidence="3">T54</strain>
    </source>
</reference>
<name>A0A1E7W8H9_9BURK</name>
<gene>
    <name evidence="2" type="ORF">DUPY_48310</name>
</gene>
<dbReference type="AlphaFoldDB" id="A0A1E7W8H9"/>
<feature type="region of interest" description="Disordered" evidence="1">
    <location>
        <begin position="1"/>
        <end position="60"/>
    </location>
</feature>
<sequence length="60" mass="6135">MNQAGKPGTTGRDPAQDAEHLTEEADIGSGEPSPGKQETDEAIKSIPPLPEDGKAAPAKP</sequence>
<evidence type="ECO:0000313" key="3">
    <source>
        <dbReference type="Proteomes" id="UP000175989"/>
    </source>
</evidence>
<dbReference type="OrthoDB" id="8779484at2"/>
<protein>
    <submittedName>
        <fullName evidence="2">Uncharacterized protein</fullName>
    </submittedName>
</protein>